<dbReference type="RefSeq" id="XP_007800785.1">
    <property type="nucleotide sequence ID" value="XM_007802594.1"/>
</dbReference>
<dbReference type="GeneID" id="19242399"/>
<organism evidence="1 2">
    <name type="scientific">Endocarpon pusillum (strain Z07020 / HMAS-L-300199)</name>
    <name type="common">Lichen-forming fungus</name>
    <dbReference type="NCBI Taxonomy" id="1263415"/>
    <lineage>
        <taxon>Eukaryota</taxon>
        <taxon>Fungi</taxon>
        <taxon>Dikarya</taxon>
        <taxon>Ascomycota</taxon>
        <taxon>Pezizomycotina</taxon>
        <taxon>Eurotiomycetes</taxon>
        <taxon>Chaetothyriomycetidae</taxon>
        <taxon>Verrucariales</taxon>
        <taxon>Verrucariaceae</taxon>
        <taxon>Endocarpon</taxon>
    </lineage>
</organism>
<gene>
    <name evidence="1" type="ORF">EPUS_07517</name>
</gene>
<proteinExistence type="predicted"/>
<evidence type="ECO:0000313" key="1">
    <source>
        <dbReference type="EMBL" id="ERF73583.1"/>
    </source>
</evidence>
<dbReference type="OrthoDB" id="432970at2759"/>
<dbReference type="AlphaFoldDB" id="U1GMT9"/>
<keyword evidence="2" id="KW-1185">Reference proteome</keyword>
<dbReference type="Proteomes" id="UP000019373">
    <property type="component" value="Unassembled WGS sequence"/>
</dbReference>
<protein>
    <submittedName>
        <fullName evidence="1">Uncharacterized protein</fullName>
    </submittedName>
</protein>
<reference evidence="2" key="1">
    <citation type="journal article" date="2014" name="BMC Genomics">
        <title>Genome characteristics reveal the impact of lichenization on lichen-forming fungus Endocarpon pusillum Hedwig (Verrucariales, Ascomycota).</title>
        <authorList>
            <person name="Wang Y.-Y."/>
            <person name="Liu B."/>
            <person name="Zhang X.-Y."/>
            <person name="Zhou Q.-M."/>
            <person name="Zhang T."/>
            <person name="Li H."/>
            <person name="Yu Y.-F."/>
            <person name="Zhang X.-L."/>
            <person name="Hao X.-Y."/>
            <person name="Wang M."/>
            <person name="Wang L."/>
            <person name="Wei J.-C."/>
        </authorList>
    </citation>
    <scope>NUCLEOTIDE SEQUENCE [LARGE SCALE GENOMIC DNA]</scope>
    <source>
        <strain evidence="2">Z07020 / HMAS-L-300199</strain>
    </source>
</reference>
<dbReference type="EMBL" id="KE720942">
    <property type="protein sequence ID" value="ERF73583.1"/>
    <property type="molecule type" value="Genomic_DNA"/>
</dbReference>
<dbReference type="OMA" id="NHYHFAV"/>
<accession>U1GMT9</accession>
<sequence length="170" mass="19046">MSLRGLAGTPPMPAIVQAFNDLPDQPRLLSGLAPNRWHISIRHVAIPPEGYLVFIHQPDSHYVHVEGPLPAKDSSDEHPLQIDGLEATLIIARMLLNGFVKPQTGAPPLGRPSSWFTNDEAFGERVTGLLRWFGVQQESLLRMSKGWSKENEDADEDWNRLLRVLISRTI</sequence>
<name>U1GMT9_ENDPU</name>
<evidence type="ECO:0000313" key="2">
    <source>
        <dbReference type="Proteomes" id="UP000019373"/>
    </source>
</evidence>
<dbReference type="HOGENOM" id="CLU_1555907_0_0_1"/>